<dbReference type="GO" id="GO:0043023">
    <property type="term" value="F:ribosomal large subunit binding"/>
    <property type="evidence" value="ECO:0007669"/>
    <property type="project" value="TreeGrafter"/>
</dbReference>
<name>A0A9D1MJ14_9FIRM</name>
<evidence type="ECO:0000256" key="2">
    <source>
        <dbReference type="HAMAP-Rule" id="MF_01477"/>
    </source>
</evidence>
<organism evidence="3 4">
    <name type="scientific">Candidatus Stercoripulliclostridium merdigallinarum</name>
    <dbReference type="NCBI Taxonomy" id="2840951"/>
    <lineage>
        <taxon>Bacteria</taxon>
        <taxon>Bacillati</taxon>
        <taxon>Bacillota</taxon>
        <taxon>Clostridia</taxon>
        <taxon>Eubacteriales</taxon>
        <taxon>Candidatus Stercoripulliclostridium</taxon>
    </lineage>
</organism>
<evidence type="ECO:0000313" key="3">
    <source>
        <dbReference type="EMBL" id="HIU61002.1"/>
    </source>
</evidence>
<evidence type="ECO:0000256" key="1">
    <source>
        <dbReference type="ARBA" id="ARBA00010574"/>
    </source>
</evidence>
<dbReference type="Proteomes" id="UP000824094">
    <property type="component" value="Unassembled WGS sequence"/>
</dbReference>
<dbReference type="GO" id="GO:0005737">
    <property type="term" value="C:cytoplasm"/>
    <property type="evidence" value="ECO:0007669"/>
    <property type="project" value="UniProtKB-SubCell"/>
</dbReference>
<accession>A0A9D1MJ14</accession>
<dbReference type="NCBIfam" id="TIGR00090">
    <property type="entry name" value="rsfS_iojap_ybeB"/>
    <property type="match status" value="1"/>
</dbReference>
<keyword evidence="2" id="KW-0810">Translation regulation</keyword>
<keyword evidence="2" id="KW-0678">Repressor</keyword>
<gene>
    <name evidence="2 3" type="primary">rsfS</name>
    <name evidence="3" type="ORF">IAB05_06385</name>
</gene>
<sequence>MEPKQLAEIAKEVLENKNGADTTIIQMSQPAIADYFIVTTAKNRNHLRALAEELEDKLYAVGIQPTRSEGVTEGRWAVLDYDSVIVHIFSGDERDFYCLEKLWGEKK</sequence>
<dbReference type="GO" id="GO:0017148">
    <property type="term" value="P:negative regulation of translation"/>
    <property type="evidence" value="ECO:0007669"/>
    <property type="project" value="UniProtKB-UniRule"/>
</dbReference>
<comment type="caution">
    <text evidence="3">The sequence shown here is derived from an EMBL/GenBank/DDBJ whole genome shotgun (WGS) entry which is preliminary data.</text>
</comment>
<dbReference type="AlphaFoldDB" id="A0A9D1MJ14"/>
<dbReference type="SUPFAM" id="SSF81301">
    <property type="entry name" value="Nucleotidyltransferase"/>
    <property type="match status" value="1"/>
</dbReference>
<dbReference type="InterPro" id="IPR004394">
    <property type="entry name" value="Iojap/RsfS/C7orf30"/>
</dbReference>
<comment type="similarity">
    <text evidence="1 2">Belongs to the Iojap/RsfS family.</text>
</comment>
<dbReference type="PANTHER" id="PTHR21043">
    <property type="entry name" value="IOJAP SUPERFAMILY ORTHOLOG"/>
    <property type="match status" value="1"/>
</dbReference>
<dbReference type="GO" id="GO:0090071">
    <property type="term" value="P:negative regulation of ribosome biogenesis"/>
    <property type="evidence" value="ECO:0007669"/>
    <property type="project" value="UniProtKB-UniRule"/>
</dbReference>
<evidence type="ECO:0000313" key="4">
    <source>
        <dbReference type="Proteomes" id="UP000824094"/>
    </source>
</evidence>
<comment type="subcellular location">
    <subcellularLocation>
        <location evidence="2">Cytoplasm</location>
    </subcellularLocation>
</comment>
<dbReference type="PANTHER" id="PTHR21043:SF0">
    <property type="entry name" value="MITOCHONDRIAL ASSEMBLY OF RIBOSOMAL LARGE SUBUNIT PROTEIN 1"/>
    <property type="match status" value="1"/>
</dbReference>
<dbReference type="EMBL" id="DVNF01000186">
    <property type="protein sequence ID" value="HIU61002.1"/>
    <property type="molecule type" value="Genomic_DNA"/>
</dbReference>
<dbReference type="InterPro" id="IPR043519">
    <property type="entry name" value="NT_sf"/>
</dbReference>
<dbReference type="GO" id="GO:0042256">
    <property type="term" value="P:cytosolic ribosome assembly"/>
    <property type="evidence" value="ECO:0007669"/>
    <property type="project" value="UniProtKB-UniRule"/>
</dbReference>
<dbReference type="Gene3D" id="3.30.460.10">
    <property type="entry name" value="Beta Polymerase, domain 2"/>
    <property type="match status" value="1"/>
</dbReference>
<comment type="subunit">
    <text evidence="2">Interacts with ribosomal protein uL14 (rplN).</text>
</comment>
<comment type="function">
    <text evidence="2">Functions as a ribosomal silencing factor. Interacts with ribosomal protein uL14 (rplN), blocking formation of intersubunit bridge B8. Prevents association of the 30S and 50S ribosomal subunits and the formation of functional ribosomes, thus repressing translation.</text>
</comment>
<keyword evidence="2" id="KW-0963">Cytoplasm</keyword>
<dbReference type="HAMAP" id="MF_01477">
    <property type="entry name" value="Iojap_RsfS"/>
    <property type="match status" value="1"/>
</dbReference>
<proteinExistence type="inferred from homology"/>
<reference evidence="3" key="1">
    <citation type="submission" date="2020-10" db="EMBL/GenBank/DDBJ databases">
        <authorList>
            <person name="Gilroy R."/>
        </authorList>
    </citation>
    <scope>NUCLEOTIDE SEQUENCE</scope>
    <source>
        <strain evidence="3">18911</strain>
    </source>
</reference>
<protein>
    <recommendedName>
        <fullName evidence="2">Ribosomal silencing factor RsfS</fullName>
    </recommendedName>
</protein>
<dbReference type="Pfam" id="PF02410">
    <property type="entry name" value="RsfS"/>
    <property type="match status" value="1"/>
</dbReference>
<reference evidence="3" key="2">
    <citation type="journal article" date="2021" name="PeerJ">
        <title>Extensive microbial diversity within the chicken gut microbiome revealed by metagenomics and culture.</title>
        <authorList>
            <person name="Gilroy R."/>
            <person name="Ravi A."/>
            <person name="Getino M."/>
            <person name="Pursley I."/>
            <person name="Horton D.L."/>
            <person name="Alikhan N.F."/>
            <person name="Baker D."/>
            <person name="Gharbi K."/>
            <person name="Hall N."/>
            <person name="Watson M."/>
            <person name="Adriaenssens E.M."/>
            <person name="Foster-Nyarko E."/>
            <person name="Jarju S."/>
            <person name="Secka A."/>
            <person name="Antonio M."/>
            <person name="Oren A."/>
            <person name="Chaudhuri R.R."/>
            <person name="La Ragione R."/>
            <person name="Hildebrand F."/>
            <person name="Pallen M.J."/>
        </authorList>
    </citation>
    <scope>NUCLEOTIDE SEQUENCE</scope>
    <source>
        <strain evidence="3">18911</strain>
    </source>
</reference>